<dbReference type="AlphaFoldDB" id="A0A6A6D6Q0"/>
<reference evidence="1" key="1">
    <citation type="journal article" date="2020" name="Stud. Mycol.">
        <title>101 Dothideomycetes genomes: a test case for predicting lifestyles and emergence of pathogens.</title>
        <authorList>
            <person name="Haridas S."/>
            <person name="Albert R."/>
            <person name="Binder M."/>
            <person name="Bloem J."/>
            <person name="Labutti K."/>
            <person name="Salamov A."/>
            <person name="Andreopoulos B."/>
            <person name="Baker S."/>
            <person name="Barry K."/>
            <person name="Bills G."/>
            <person name="Bluhm B."/>
            <person name="Cannon C."/>
            <person name="Castanera R."/>
            <person name="Culley D."/>
            <person name="Daum C."/>
            <person name="Ezra D."/>
            <person name="Gonzalez J."/>
            <person name="Henrissat B."/>
            <person name="Kuo A."/>
            <person name="Liang C."/>
            <person name="Lipzen A."/>
            <person name="Lutzoni F."/>
            <person name="Magnuson J."/>
            <person name="Mondo S."/>
            <person name="Nolan M."/>
            <person name="Ohm R."/>
            <person name="Pangilinan J."/>
            <person name="Park H.-J."/>
            <person name="Ramirez L."/>
            <person name="Alfaro M."/>
            <person name="Sun H."/>
            <person name="Tritt A."/>
            <person name="Yoshinaga Y."/>
            <person name="Zwiers L.-H."/>
            <person name="Turgeon B."/>
            <person name="Goodwin S."/>
            <person name="Spatafora J."/>
            <person name="Crous P."/>
            <person name="Grigoriev I."/>
        </authorList>
    </citation>
    <scope>NUCLEOTIDE SEQUENCE</scope>
    <source>
        <strain evidence="1">CBS 207.26</strain>
    </source>
</reference>
<name>A0A6A6D6Q0_9PEZI</name>
<proteinExistence type="predicted"/>
<dbReference type="Proteomes" id="UP000800200">
    <property type="component" value="Unassembled WGS sequence"/>
</dbReference>
<sequence>EEGLWYRPPLSNPTTGSSIVERMLKSLRCAETVEHDSAVDPVRLRMARIFLYHYFEEKRINVQKDPNLPNLLSQGKDISSVVLDVILEDMYG</sequence>
<protein>
    <submittedName>
        <fullName evidence="1">Uncharacterized protein</fullName>
    </submittedName>
</protein>
<dbReference type="EMBL" id="ML994774">
    <property type="protein sequence ID" value="KAF2174783.1"/>
    <property type="molecule type" value="Genomic_DNA"/>
</dbReference>
<feature type="non-terminal residue" evidence="1">
    <location>
        <position position="92"/>
    </location>
</feature>
<keyword evidence="2" id="KW-1185">Reference proteome</keyword>
<organism evidence="1 2">
    <name type="scientific">Zopfia rhizophila CBS 207.26</name>
    <dbReference type="NCBI Taxonomy" id="1314779"/>
    <lineage>
        <taxon>Eukaryota</taxon>
        <taxon>Fungi</taxon>
        <taxon>Dikarya</taxon>
        <taxon>Ascomycota</taxon>
        <taxon>Pezizomycotina</taxon>
        <taxon>Dothideomycetes</taxon>
        <taxon>Dothideomycetes incertae sedis</taxon>
        <taxon>Zopfiaceae</taxon>
        <taxon>Zopfia</taxon>
    </lineage>
</organism>
<feature type="non-terminal residue" evidence="1">
    <location>
        <position position="1"/>
    </location>
</feature>
<evidence type="ECO:0000313" key="2">
    <source>
        <dbReference type="Proteomes" id="UP000800200"/>
    </source>
</evidence>
<dbReference type="OrthoDB" id="3759427at2759"/>
<evidence type="ECO:0000313" key="1">
    <source>
        <dbReference type="EMBL" id="KAF2174783.1"/>
    </source>
</evidence>
<gene>
    <name evidence="1" type="ORF">K469DRAFT_458180</name>
</gene>
<accession>A0A6A6D6Q0</accession>